<evidence type="ECO:0000313" key="2">
    <source>
        <dbReference type="EMBL" id="EAZ92107.1"/>
    </source>
</evidence>
<dbReference type="Proteomes" id="UP000003781">
    <property type="component" value="Unassembled WGS sequence"/>
</dbReference>
<dbReference type="RefSeq" id="WP_008274898.1">
    <property type="nucleotide sequence ID" value="NZ_AAXW01000009.1"/>
</dbReference>
<dbReference type="Pfam" id="PF09366">
    <property type="entry name" value="DUF1997"/>
    <property type="match status" value="1"/>
</dbReference>
<feature type="region of interest" description="Disordered" evidence="1">
    <location>
        <begin position="222"/>
        <end position="247"/>
    </location>
</feature>
<comment type="caution">
    <text evidence="2">The sequence shown here is derived from an EMBL/GenBank/DDBJ whole genome shotgun (WGS) entry which is preliminary data.</text>
</comment>
<keyword evidence="3" id="KW-1185">Reference proteome</keyword>
<dbReference type="OrthoDB" id="456116at2"/>
<name>A3IND0_9CHRO</name>
<accession>A3IND0</accession>
<sequence length="247" mass="28068">MQCQWLNNHPNKVSEVSLGNLEDKQATQSLEVTPVHFKTQFAGYMEMYSDADTVANYLNAHQRWFCRCAAPMKTEPIGNNGYILTVGRFGSFGYDVEPKLAVVLEPSVNGVYDMHSIPIPDEPYLGYEVDYQASMSIKEIPSHLANSGLEKAFRKHDNPQLPEMITKVEWHLAMDVAVQFPKFIHKLPLSMIQKTGDRLLTQIVRQISPRLTYKVQEDFHSGHNLPIPPKTSRHLEKIEESSLDEAA</sequence>
<dbReference type="AlphaFoldDB" id="A3IND0"/>
<dbReference type="InterPro" id="IPR018971">
    <property type="entry name" value="DUF1997"/>
</dbReference>
<proteinExistence type="predicted"/>
<evidence type="ECO:0000313" key="3">
    <source>
        <dbReference type="Proteomes" id="UP000003781"/>
    </source>
</evidence>
<evidence type="ECO:0000256" key="1">
    <source>
        <dbReference type="SAM" id="MobiDB-lite"/>
    </source>
</evidence>
<protein>
    <recommendedName>
        <fullName evidence="4">DUF1997 domain-containing protein</fullName>
    </recommendedName>
</protein>
<evidence type="ECO:0008006" key="4">
    <source>
        <dbReference type="Google" id="ProtNLM"/>
    </source>
</evidence>
<dbReference type="eggNOG" id="COG2801">
    <property type="taxonomic scope" value="Bacteria"/>
</dbReference>
<reference evidence="2 3" key="1">
    <citation type="submission" date="2007-03" db="EMBL/GenBank/DDBJ databases">
        <authorList>
            <person name="Stal L."/>
            <person name="Ferriera S."/>
            <person name="Johnson J."/>
            <person name="Kravitz S."/>
            <person name="Beeson K."/>
            <person name="Sutton G."/>
            <person name="Rogers Y.-H."/>
            <person name="Friedman R."/>
            <person name="Frazier M."/>
            <person name="Venter J.C."/>
        </authorList>
    </citation>
    <scope>NUCLEOTIDE SEQUENCE [LARGE SCALE GENOMIC DNA]</scope>
    <source>
        <strain evidence="2 3">CCY0110</strain>
    </source>
</reference>
<organism evidence="2 3">
    <name type="scientific">Crocosphaera chwakensis CCY0110</name>
    <dbReference type="NCBI Taxonomy" id="391612"/>
    <lineage>
        <taxon>Bacteria</taxon>
        <taxon>Bacillati</taxon>
        <taxon>Cyanobacteriota</taxon>
        <taxon>Cyanophyceae</taxon>
        <taxon>Oscillatoriophycideae</taxon>
        <taxon>Chroococcales</taxon>
        <taxon>Aphanothecaceae</taxon>
        <taxon>Crocosphaera</taxon>
        <taxon>Crocosphaera chwakensis</taxon>
    </lineage>
</organism>
<gene>
    <name evidence="2" type="ORF">CY0110_00575</name>
</gene>
<dbReference type="EMBL" id="AAXW01000009">
    <property type="protein sequence ID" value="EAZ92107.1"/>
    <property type="molecule type" value="Genomic_DNA"/>
</dbReference>